<keyword evidence="3" id="KW-1185">Reference proteome</keyword>
<name>A0A4C1UI92_EUMVA</name>
<evidence type="ECO:0000256" key="1">
    <source>
        <dbReference type="SAM" id="MobiDB-lite"/>
    </source>
</evidence>
<comment type="caution">
    <text evidence="2">The sequence shown here is derived from an EMBL/GenBank/DDBJ whole genome shotgun (WGS) entry which is preliminary data.</text>
</comment>
<accession>A0A4C1UI92</accession>
<dbReference type="Proteomes" id="UP000299102">
    <property type="component" value="Unassembled WGS sequence"/>
</dbReference>
<sequence>MVAFSEDICLLYVVYFLLVGFNRIKQRNQNRKQKRENDIENGTGVQDECGDAIRLGKESNTRPALKSTSIDAKEEGTHSMSMLVNLRALTVSGSHKKKVRRECEPPESKVGDQRRPYTAASPGESESSHQCLAGLLAGNNIMEGNWADGTGEQEGDIGTLIHWTKCNSGSCYFTSVFRERVIFPQLS</sequence>
<dbReference type="AlphaFoldDB" id="A0A4C1UI92"/>
<protein>
    <submittedName>
        <fullName evidence="2">Uncharacterized protein</fullName>
    </submittedName>
</protein>
<evidence type="ECO:0000313" key="3">
    <source>
        <dbReference type="Proteomes" id="UP000299102"/>
    </source>
</evidence>
<evidence type="ECO:0000313" key="2">
    <source>
        <dbReference type="EMBL" id="GBP25692.1"/>
    </source>
</evidence>
<feature type="region of interest" description="Disordered" evidence="1">
    <location>
        <begin position="95"/>
        <end position="129"/>
    </location>
</feature>
<feature type="compositionally biased region" description="Basic and acidic residues" evidence="1">
    <location>
        <begin position="101"/>
        <end position="115"/>
    </location>
</feature>
<proteinExistence type="predicted"/>
<dbReference type="EMBL" id="BGZK01000171">
    <property type="protein sequence ID" value="GBP25692.1"/>
    <property type="molecule type" value="Genomic_DNA"/>
</dbReference>
<reference evidence="2 3" key="1">
    <citation type="journal article" date="2019" name="Commun. Biol.">
        <title>The bagworm genome reveals a unique fibroin gene that provides high tensile strength.</title>
        <authorList>
            <person name="Kono N."/>
            <person name="Nakamura H."/>
            <person name="Ohtoshi R."/>
            <person name="Tomita M."/>
            <person name="Numata K."/>
            <person name="Arakawa K."/>
        </authorList>
    </citation>
    <scope>NUCLEOTIDE SEQUENCE [LARGE SCALE GENOMIC DNA]</scope>
</reference>
<gene>
    <name evidence="2" type="ORF">EVAR_12170_1</name>
</gene>
<organism evidence="2 3">
    <name type="scientific">Eumeta variegata</name>
    <name type="common">Bagworm moth</name>
    <name type="synonym">Eumeta japonica</name>
    <dbReference type="NCBI Taxonomy" id="151549"/>
    <lineage>
        <taxon>Eukaryota</taxon>
        <taxon>Metazoa</taxon>
        <taxon>Ecdysozoa</taxon>
        <taxon>Arthropoda</taxon>
        <taxon>Hexapoda</taxon>
        <taxon>Insecta</taxon>
        <taxon>Pterygota</taxon>
        <taxon>Neoptera</taxon>
        <taxon>Endopterygota</taxon>
        <taxon>Lepidoptera</taxon>
        <taxon>Glossata</taxon>
        <taxon>Ditrysia</taxon>
        <taxon>Tineoidea</taxon>
        <taxon>Psychidae</taxon>
        <taxon>Oiketicinae</taxon>
        <taxon>Eumeta</taxon>
    </lineage>
</organism>